<accession>A0ABV7VNE6</accession>
<keyword evidence="1" id="KW-0732">Signal</keyword>
<gene>
    <name evidence="2" type="primary">bamC</name>
    <name evidence="2" type="ORF">ACFOMG_02930</name>
</gene>
<keyword evidence="3" id="KW-1185">Reference proteome</keyword>
<dbReference type="EMBL" id="JBHRYB010000001">
    <property type="protein sequence ID" value="MFC3679065.1"/>
    <property type="molecule type" value="Genomic_DNA"/>
</dbReference>
<name>A0ABV7VNE6_9GAMM</name>
<dbReference type="InterPro" id="IPR042268">
    <property type="entry name" value="BamC_C"/>
</dbReference>
<evidence type="ECO:0000313" key="2">
    <source>
        <dbReference type="EMBL" id="MFC3679065.1"/>
    </source>
</evidence>
<organism evidence="2 3">
    <name type="scientific">Bacterioplanoides pacificum</name>
    <dbReference type="NCBI Taxonomy" id="1171596"/>
    <lineage>
        <taxon>Bacteria</taxon>
        <taxon>Pseudomonadati</taxon>
        <taxon>Pseudomonadota</taxon>
        <taxon>Gammaproteobacteria</taxon>
        <taxon>Oceanospirillales</taxon>
        <taxon>Oceanospirillaceae</taxon>
        <taxon>Bacterioplanoides</taxon>
    </lineage>
</organism>
<proteinExistence type="predicted"/>
<comment type="caution">
    <text evidence="2">The sequence shown here is derived from an EMBL/GenBank/DDBJ whole genome shotgun (WGS) entry which is preliminary data.</text>
</comment>
<feature type="signal peptide" evidence="1">
    <location>
        <begin position="1"/>
        <end position="26"/>
    </location>
</feature>
<feature type="chain" id="PRO_5046359217" evidence="1">
    <location>
        <begin position="27"/>
        <end position="223"/>
    </location>
</feature>
<dbReference type="Pfam" id="PF06804">
    <property type="entry name" value="Lipoprotein_18"/>
    <property type="match status" value="1"/>
</dbReference>
<evidence type="ECO:0000313" key="3">
    <source>
        <dbReference type="Proteomes" id="UP001595722"/>
    </source>
</evidence>
<dbReference type="PROSITE" id="PS51257">
    <property type="entry name" value="PROKAR_LIPOPROTEIN"/>
    <property type="match status" value="1"/>
</dbReference>
<sequence>MTLKRICTSALLLSSALLSGCSFLFGDTFQDRADNYLTLEPQPELQTPAGQAPLAQRDANVIPPLPVETRRPDKFATPRPLPLVVEQVDDTGVTSLAQYRADSLNPRLDKDGAGTQILRMDLGYAASWAAVTEALAASDLKLTDLNRSTGTYYLQLEQTDVEDTRSWWGKLWGEELVTSANYLLKMNRSRQGVYLSLLTDADNLADADVTQRVLTEVKNQLDQ</sequence>
<dbReference type="Proteomes" id="UP001595722">
    <property type="component" value="Unassembled WGS sequence"/>
</dbReference>
<dbReference type="Gene3D" id="3.30.310.170">
    <property type="entry name" value="Outer membrane protein assembly factor BamC"/>
    <property type="match status" value="1"/>
</dbReference>
<reference evidence="3" key="1">
    <citation type="journal article" date="2019" name="Int. J. Syst. Evol. Microbiol.">
        <title>The Global Catalogue of Microorganisms (GCM) 10K type strain sequencing project: providing services to taxonomists for standard genome sequencing and annotation.</title>
        <authorList>
            <consortium name="The Broad Institute Genomics Platform"/>
            <consortium name="The Broad Institute Genome Sequencing Center for Infectious Disease"/>
            <person name="Wu L."/>
            <person name="Ma J."/>
        </authorList>
    </citation>
    <scope>NUCLEOTIDE SEQUENCE [LARGE SCALE GENOMIC DNA]</scope>
    <source>
        <strain evidence="3">KCTC 42424</strain>
    </source>
</reference>
<protein>
    <submittedName>
        <fullName evidence="2">Outer membrane protein assembly factor BamC</fullName>
    </submittedName>
</protein>
<dbReference type="InterPro" id="IPR010653">
    <property type="entry name" value="NlpB/DapX"/>
</dbReference>
<evidence type="ECO:0000256" key="1">
    <source>
        <dbReference type="SAM" id="SignalP"/>
    </source>
</evidence>
<dbReference type="RefSeq" id="WP_376864691.1">
    <property type="nucleotide sequence ID" value="NZ_JBHRYB010000001.1"/>
</dbReference>